<sequence length="151" mass="17343">MRVCVDTTILLDILKDEFRIFQDKLYTAIARRENLVAPSVVFAELMPQFKGNTKQLGEFLEEHKIVIEPLALDSVIAASRGWIKYLKRKAKVKCPQCGQKLNLKEHFLSDFYIGGFASAKCSAILTRDRGIYTKYFPQLFGYEDCLEMLPL</sequence>
<protein>
    <submittedName>
        <fullName evidence="1">Type II toxin-antitoxin system VapC family toxin</fullName>
    </submittedName>
</protein>
<dbReference type="InterPro" id="IPR029060">
    <property type="entry name" value="PIN-like_dom_sf"/>
</dbReference>
<dbReference type="Gene3D" id="3.40.50.1010">
    <property type="entry name" value="5'-nuclease"/>
    <property type="match status" value="1"/>
</dbReference>
<gene>
    <name evidence="1" type="ORF">H8E19_16435</name>
</gene>
<accession>A0A8J6N2H6</accession>
<evidence type="ECO:0000313" key="2">
    <source>
        <dbReference type="Proteomes" id="UP000650524"/>
    </source>
</evidence>
<dbReference type="AlphaFoldDB" id="A0A8J6N2H6"/>
<dbReference type="Proteomes" id="UP000650524">
    <property type="component" value="Unassembled WGS sequence"/>
</dbReference>
<evidence type="ECO:0000313" key="1">
    <source>
        <dbReference type="EMBL" id="MBC8178992.1"/>
    </source>
</evidence>
<organism evidence="1 2">
    <name type="scientific">Candidatus Desulfacyla euxinica</name>
    <dbReference type="NCBI Taxonomy" id="2841693"/>
    <lineage>
        <taxon>Bacteria</taxon>
        <taxon>Deltaproteobacteria</taxon>
        <taxon>Candidatus Desulfacyla</taxon>
    </lineage>
</organism>
<dbReference type="SUPFAM" id="SSF88723">
    <property type="entry name" value="PIN domain-like"/>
    <property type="match status" value="1"/>
</dbReference>
<name>A0A8J6N2H6_9DELT</name>
<reference evidence="1 2" key="1">
    <citation type="submission" date="2020-08" db="EMBL/GenBank/DDBJ databases">
        <title>Bridging the membrane lipid divide: bacteria of the FCB group superphylum have the potential to synthesize archaeal ether lipids.</title>
        <authorList>
            <person name="Villanueva L."/>
            <person name="Von Meijenfeldt F.A.B."/>
            <person name="Westbye A.B."/>
            <person name="Yadav S."/>
            <person name="Hopmans E.C."/>
            <person name="Dutilh B.E."/>
            <person name="Sinninghe Damste J.S."/>
        </authorList>
    </citation>
    <scope>NUCLEOTIDE SEQUENCE [LARGE SCALE GENOMIC DNA]</scope>
    <source>
        <strain evidence="1">NIOZ-UU27</strain>
    </source>
</reference>
<proteinExistence type="predicted"/>
<dbReference type="EMBL" id="JACNJD010000335">
    <property type="protein sequence ID" value="MBC8178992.1"/>
    <property type="molecule type" value="Genomic_DNA"/>
</dbReference>
<comment type="caution">
    <text evidence="1">The sequence shown here is derived from an EMBL/GenBank/DDBJ whole genome shotgun (WGS) entry which is preliminary data.</text>
</comment>